<organism evidence="2 3">
    <name type="scientific">Sus scrofa</name>
    <name type="common">Pig</name>
    <dbReference type="NCBI Taxonomy" id="9823"/>
    <lineage>
        <taxon>Eukaryota</taxon>
        <taxon>Metazoa</taxon>
        <taxon>Chordata</taxon>
        <taxon>Craniata</taxon>
        <taxon>Vertebrata</taxon>
        <taxon>Euteleostomi</taxon>
        <taxon>Mammalia</taxon>
        <taxon>Eutheria</taxon>
        <taxon>Laurasiatheria</taxon>
        <taxon>Artiodactyla</taxon>
        <taxon>Suina</taxon>
        <taxon>Suidae</taxon>
        <taxon>Sus</taxon>
    </lineage>
</organism>
<feature type="compositionally biased region" description="Basic and acidic residues" evidence="1">
    <location>
        <begin position="310"/>
        <end position="323"/>
    </location>
</feature>
<feature type="compositionally biased region" description="Basic and acidic residues" evidence="1">
    <location>
        <begin position="112"/>
        <end position="127"/>
    </location>
</feature>
<gene>
    <name evidence="2" type="primary">LOC110261076</name>
</gene>
<evidence type="ECO:0000313" key="3">
    <source>
        <dbReference type="Proteomes" id="UP000694723"/>
    </source>
</evidence>
<sequence length="416" mass="44723">MSSKRPPTLPRTNEITAKNSDACAGVRDGLNHLTRAGGGVGGGVARVAQRLGPVHSREFVHSVPGASPEPGWCRRRGQALSPLARSRPGAQTAPGSGGKACRVMMLPLSTIEGKDTPTEEVKTKPPEKGALPSEKPEKAPRKPTRMKGTVSFKLLPICPMIPWASSEPALPGLPEQGLSKPTGSCPAAQREPGSRGKACRVMMLPLSTIEGKDTPTEEVKTKPPEKGVLFFENHDKAPRKPPRMKGTMSFRFLPFCTVLPWESSEAAVGGGPEQTLSKRIRSCPAAWREPGSGGKACRVMMLPLSTIEGKDTPTEEVKTKPPEKGALLSATPEEPPKKPPRMKGRMSFRVLPICPMPSVCFTYSVEQDDSDLDAQAPPEPSKPDSNCTFIPLPVLEFREVKVWECPLCCLSFVSAS</sequence>
<reference evidence="2" key="1">
    <citation type="submission" date="2025-08" db="UniProtKB">
        <authorList>
            <consortium name="Ensembl"/>
        </authorList>
    </citation>
    <scope>IDENTIFICATION</scope>
</reference>
<evidence type="ECO:0000313" key="2">
    <source>
        <dbReference type="Ensembl" id="ENSSSCP00060044968.1"/>
    </source>
</evidence>
<dbReference type="AlphaFoldDB" id="A0A8D2BUB1"/>
<dbReference type="Proteomes" id="UP000694723">
    <property type="component" value="Unplaced"/>
</dbReference>
<proteinExistence type="predicted"/>
<name>A0A8D2BUB1_PIG</name>
<protein>
    <submittedName>
        <fullName evidence="2">Uncharacterized protein</fullName>
    </submittedName>
</protein>
<accession>A0A8D2BUB1</accession>
<evidence type="ECO:0000256" key="1">
    <source>
        <dbReference type="SAM" id="MobiDB-lite"/>
    </source>
</evidence>
<feature type="region of interest" description="Disordered" evidence="1">
    <location>
        <begin position="310"/>
        <end position="342"/>
    </location>
</feature>
<dbReference type="Ensembl" id="ENSSSCT00060103103.1">
    <property type="protein sequence ID" value="ENSSSCP00060044968.1"/>
    <property type="gene ID" value="ENSSSCG00060075179.1"/>
</dbReference>
<feature type="region of interest" description="Disordered" evidence="1">
    <location>
        <begin position="110"/>
        <end position="146"/>
    </location>
</feature>
<feature type="region of interest" description="Disordered" evidence="1">
    <location>
        <begin position="168"/>
        <end position="196"/>
    </location>
</feature>